<feature type="region of interest" description="Disordered" evidence="1">
    <location>
        <begin position="1"/>
        <end position="56"/>
    </location>
</feature>
<evidence type="ECO:0000313" key="3">
    <source>
        <dbReference type="Proteomes" id="UP001328107"/>
    </source>
</evidence>
<name>A0AAN5I162_9BILA</name>
<dbReference type="AlphaFoldDB" id="A0AAN5I162"/>
<dbReference type="Proteomes" id="UP001328107">
    <property type="component" value="Unassembled WGS sequence"/>
</dbReference>
<feature type="non-terminal residue" evidence="2">
    <location>
        <position position="1"/>
    </location>
</feature>
<gene>
    <name evidence="2" type="ORF">PMAYCL1PPCAC_18000</name>
</gene>
<feature type="compositionally biased region" description="Low complexity" evidence="1">
    <location>
        <begin position="21"/>
        <end position="56"/>
    </location>
</feature>
<reference evidence="3" key="1">
    <citation type="submission" date="2022-10" db="EMBL/GenBank/DDBJ databases">
        <title>Genome assembly of Pristionchus species.</title>
        <authorList>
            <person name="Yoshida K."/>
            <person name="Sommer R.J."/>
        </authorList>
    </citation>
    <scope>NUCLEOTIDE SEQUENCE [LARGE SCALE GENOMIC DNA]</scope>
    <source>
        <strain evidence="3">RS5460</strain>
    </source>
</reference>
<proteinExistence type="predicted"/>
<keyword evidence="3" id="KW-1185">Reference proteome</keyword>
<evidence type="ECO:0000256" key="1">
    <source>
        <dbReference type="SAM" id="MobiDB-lite"/>
    </source>
</evidence>
<sequence>TTLSSYSIPRPFPFSNEPAPSLSTLSSVSNGSLTGENGSSALSSSSALSLSSDVSSVVSVDTKYKRDMQEILSQYKDDPALVRDLLCAYDSLREHSSKKSSGQSMGGFSR</sequence>
<dbReference type="EMBL" id="BTRK01000004">
    <property type="protein sequence ID" value="GMR47805.1"/>
    <property type="molecule type" value="Genomic_DNA"/>
</dbReference>
<accession>A0AAN5I162</accession>
<feature type="non-terminal residue" evidence="2">
    <location>
        <position position="110"/>
    </location>
</feature>
<evidence type="ECO:0000313" key="2">
    <source>
        <dbReference type="EMBL" id="GMR47805.1"/>
    </source>
</evidence>
<organism evidence="2 3">
    <name type="scientific">Pristionchus mayeri</name>
    <dbReference type="NCBI Taxonomy" id="1317129"/>
    <lineage>
        <taxon>Eukaryota</taxon>
        <taxon>Metazoa</taxon>
        <taxon>Ecdysozoa</taxon>
        <taxon>Nematoda</taxon>
        <taxon>Chromadorea</taxon>
        <taxon>Rhabditida</taxon>
        <taxon>Rhabditina</taxon>
        <taxon>Diplogasteromorpha</taxon>
        <taxon>Diplogasteroidea</taxon>
        <taxon>Neodiplogasteridae</taxon>
        <taxon>Pristionchus</taxon>
    </lineage>
</organism>
<comment type="caution">
    <text evidence="2">The sequence shown here is derived from an EMBL/GenBank/DDBJ whole genome shotgun (WGS) entry which is preliminary data.</text>
</comment>
<protein>
    <submittedName>
        <fullName evidence="2">Uncharacterized protein</fullName>
    </submittedName>
</protein>